<keyword evidence="4" id="KW-0472">Membrane</keyword>
<dbReference type="Gene3D" id="1.10.630.10">
    <property type="entry name" value="Cytochrome P450"/>
    <property type="match status" value="1"/>
</dbReference>
<dbReference type="GO" id="GO:0020037">
    <property type="term" value="F:heme binding"/>
    <property type="evidence" value="ECO:0007669"/>
    <property type="project" value="InterPro"/>
</dbReference>
<proteinExistence type="inferred from homology"/>
<dbReference type="EMBL" id="CAJGYO010000017">
    <property type="protein sequence ID" value="CAD6333234.1"/>
    <property type="molecule type" value="Genomic_DNA"/>
</dbReference>
<sequence length="234" mass="25826">MAPPQLGTDLHLLALFLLLVASCFVIIRRLKSGRNDIGRVLPPSPPGLPIIGNMHQLGWGHHHRKLQALARQHGDIFLLRLGTVPVLVISSASMAEEDLKNQDHVFCGRPQQRTARGILYDCRDVGFSPYGERWRQLRRIAVVHLLSVKRVDSLRALRGEEVASLVSRIRASSAMEDQSGSRRGINVSELIVSLTYTVISRAVFGNKLGGMDPPSFRAMTKEVADLLETVALAS</sequence>
<gene>
    <name evidence="5" type="ORF">NCGR_LOCUS57332</name>
</gene>
<accession>A0A811RWI0</accession>
<keyword evidence="3" id="KW-0408">Iron</keyword>
<keyword evidence="6" id="KW-1185">Reference proteome</keyword>
<comment type="similarity">
    <text evidence="1">Belongs to the cytochrome P450 family.</text>
</comment>
<evidence type="ECO:0000256" key="3">
    <source>
        <dbReference type="ARBA" id="ARBA00023004"/>
    </source>
</evidence>
<name>A0A811RWI0_9POAL</name>
<organism evidence="5 6">
    <name type="scientific">Miscanthus lutarioriparius</name>
    <dbReference type="NCBI Taxonomy" id="422564"/>
    <lineage>
        <taxon>Eukaryota</taxon>
        <taxon>Viridiplantae</taxon>
        <taxon>Streptophyta</taxon>
        <taxon>Embryophyta</taxon>
        <taxon>Tracheophyta</taxon>
        <taxon>Spermatophyta</taxon>
        <taxon>Magnoliopsida</taxon>
        <taxon>Liliopsida</taxon>
        <taxon>Poales</taxon>
        <taxon>Poaceae</taxon>
        <taxon>PACMAD clade</taxon>
        <taxon>Panicoideae</taxon>
        <taxon>Andropogonodae</taxon>
        <taxon>Andropogoneae</taxon>
        <taxon>Saccharinae</taxon>
        <taxon>Miscanthus</taxon>
    </lineage>
</organism>
<keyword evidence="4" id="KW-1133">Transmembrane helix</keyword>
<dbReference type="Pfam" id="PF00067">
    <property type="entry name" value="p450"/>
    <property type="match status" value="1"/>
</dbReference>
<dbReference type="PRINTS" id="PR00463">
    <property type="entry name" value="EP450I"/>
</dbReference>
<reference evidence="5" key="1">
    <citation type="submission" date="2020-10" db="EMBL/GenBank/DDBJ databases">
        <authorList>
            <person name="Han B."/>
            <person name="Lu T."/>
            <person name="Zhao Q."/>
            <person name="Huang X."/>
            <person name="Zhao Y."/>
        </authorList>
    </citation>
    <scope>NUCLEOTIDE SEQUENCE</scope>
</reference>
<dbReference type="PANTHER" id="PTHR47955">
    <property type="entry name" value="CYTOCHROME P450 FAMILY 71 PROTEIN"/>
    <property type="match status" value="1"/>
</dbReference>
<dbReference type="OrthoDB" id="690449at2759"/>
<keyword evidence="4" id="KW-0812">Transmembrane</keyword>
<protein>
    <recommendedName>
        <fullName evidence="7">Cytochrome P450</fullName>
    </recommendedName>
</protein>
<dbReference type="SUPFAM" id="SSF48264">
    <property type="entry name" value="Cytochrome P450"/>
    <property type="match status" value="1"/>
</dbReference>
<dbReference type="GO" id="GO:0004497">
    <property type="term" value="F:monooxygenase activity"/>
    <property type="evidence" value="ECO:0007669"/>
    <property type="project" value="InterPro"/>
</dbReference>
<evidence type="ECO:0008006" key="7">
    <source>
        <dbReference type="Google" id="ProtNLM"/>
    </source>
</evidence>
<dbReference type="InterPro" id="IPR036396">
    <property type="entry name" value="Cyt_P450_sf"/>
</dbReference>
<keyword evidence="2" id="KW-0479">Metal-binding</keyword>
<dbReference type="GO" id="GO:0016705">
    <property type="term" value="F:oxidoreductase activity, acting on paired donors, with incorporation or reduction of molecular oxygen"/>
    <property type="evidence" value="ECO:0007669"/>
    <property type="project" value="InterPro"/>
</dbReference>
<evidence type="ECO:0000313" key="5">
    <source>
        <dbReference type="EMBL" id="CAD6333234.1"/>
    </source>
</evidence>
<evidence type="ECO:0000256" key="4">
    <source>
        <dbReference type="SAM" id="Phobius"/>
    </source>
</evidence>
<dbReference type="GO" id="GO:0005506">
    <property type="term" value="F:iron ion binding"/>
    <property type="evidence" value="ECO:0007669"/>
    <property type="project" value="InterPro"/>
</dbReference>
<evidence type="ECO:0000256" key="2">
    <source>
        <dbReference type="ARBA" id="ARBA00022723"/>
    </source>
</evidence>
<dbReference type="AlphaFoldDB" id="A0A811RWI0"/>
<dbReference type="InterPro" id="IPR002401">
    <property type="entry name" value="Cyt_P450_E_grp-I"/>
</dbReference>
<feature type="transmembrane region" description="Helical" evidence="4">
    <location>
        <begin position="12"/>
        <end position="30"/>
    </location>
</feature>
<evidence type="ECO:0000313" key="6">
    <source>
        <dbReference type="Proteomes" id="UP000604825"/>
    </source>
</evidence>
<evidence type="ECO:0000256" key="1">
    <source>
        <dbReference type="ARBA" id="ARBA00010617"/>
    </source>
</evidence>
<dbReference type="InterPro" id="IPR001128">
    <property type="entry name" value="Cyt_P450"/>
</dbReference>
<dbReference type="Proteomes" id="UP000604825">
    <property type="component" value="Unassembled WGS sequence"/>
</dbReference>
<dbReference type="PANTHER" id="PTHR47955:SF15">
    <property type="entry name" value="CYTOCHROME P450 71A2-LIKE"/>
    <property type="match status" value="1"/>
</dbReference>
<comment type="caution">
    <text evidence="5">The sequence shown here is derived from an EMBL/GenBank/DDBJ whole genome shotgun (WGS) entry which is preliminary data.</text>
</comment>